<comment type="caution">
    <text evidence="3">The sequence shown here is derived from an EMBL/GenBank/DDBJ whole genome shotgun (WGS) entry which is preliminary data.</text>
</comment>
<feature type="non-terminal residue" evidence="3">
    <location>
        <position position="286"/>
    </location>
</feature>
<feature type="region of interest" description="Disordered" evidence="2">
    <location>
        <begin position="160"/>
        <end position="186"/>
    </location>
</feature>
<evidence type="ECO:0000313" key="4">
    <source>
        <dbReference type="Proteomes" id="UP000324800"/>
    </source>
</evidence>
<keyword evidence="1" id="KW-0175">Coiled coil</keyword>
<name>A0A5J4V3R1_9EUKA</name>
<sequence>MAEGKKTRVFDVTDLHNTSVQISNRVRDAKLEEIRSIQKKLNKKSQFVESRLDKKKLQEKYEKEEEIQLETENLKNAERGTIAGITILTQEKDLEEEEEKTYKIHAEIAKERQKLEELQAENYAQRRVQQLANVEKTINHALERDLNIIQQAQIYSDKARNRMHEQQLKDEQKDQYKQQRHEQDQETKMRRILELKKDMDRASQGFKENRLLILKQQAERQEKFEKEHDSIVAMGENPYEIYRRRDMANQREKQRRDLMKRLEDAKEKIRIDTEKDGISYAQRRVQ</sequence>
<evidence type="ECO:0008006" key="5">
    <source>
        <dbReference type="Google" id="ProtNLM"/>
    </source>
</evidence>
<evidence type="ECO:0000313" key="3">
    <source>
        <dbReference type="EMBL" id="KAA6377123.1"/>
    </source>
</evidence>
<evidence type="ECO:0000256" key="2">
    <source>
        <dbReference type="SAM" id="MobiDB-lite"/>
    </source>
</evidence>
<dbReference type="EMBL" id="SNRW01010032">
    <property type="protein sequence ID" value="KAA6377123.1"/>
    <property type="molecule type" value="Genomic_DNA"/>
</dbReference>
<organism evidence="3 4">
    <name type="scientific">Streblomastix strix</name>
    <dbReference type="NCBI Taxonomy" id="222440"/>
    <lineage>
        <taxon>Eukaryota</taxon>
        <taxon>Metamonada</taxon>
        <taxon>Preaxostyla</taxon>
        <taxon>Oxymonadida</taxon>
        <taxon>Streblomastigidae</taxon>
        <taxon>Streblomastix</taxon>
    </lineage>
</organism>
<dbReference type="Proteomes" id="UP000324800">
    <property type="component" value="Unassembled WGS sequence"/>
</dbReference>
<evidence type="ECO:0000256" key="1">
    <source>
        <dbReference type="SAM" id="Coils"/>
    </source>
</evidence>
<accession>A0A5J4V3R1</accession>
<dbReference type="AlphaFoldDB" id="A0A5J4V3R1"/>
<feature type="coiled-coil region" evidence="1">
    <location>
        <begin position="248"/>
        <end position="275"/>
    </location>
</feature>
<reference evidence="3 4" key="1">
    <citation type="submission" date="2019-03" db="EMBL/GenBank/DDBJ databases">
        <title>Single cell metagenomics reveals metabolic interactions within the superorganism composed of flagellate Streblomastix strix and complex community of Bacteroidetes bacteria on its surface.</title>
        <authorList>
            <person name="Treitli S.C."/>
            <person name="Kolisko M."/>
            <person name="Husnik F."/>
            <person name="Keeling P."/>
            <person name="Hampl V."/>
        </authorList>
    </citation>
    <scope>NUCLEOTIDE SEQUENCE [LARGE SCALE GENOMIC DNA]</scope>
    <source>
        <strain evidence="3">ST1C</strain>
    </source>
</reference>
<protein>
    <recommendedName>
        <fullName evidence="5">Trichohyalin-plectin-homology domain-containing protein</fullName>
    </recommendedName>
</protein>
<gene>
    <name evidence="3" type="ORF">EZS28_027352</name>
</gene>
<proteinExistence type="predicted"/>